<evidence type="ECO:0000313" key="2">
    <source>
        <dbReference type="Proteomes" id="UP000053660"/>
    </source>
</evidence>
<gene>
    <name evidence="1" type="ORF">OESDEN_25198</name>
</gene>
<protein>
    <submittedName>
        <fullName evidence="1">Uncharacterized protein</fullName>
    </submittedName>
</protein>
<evidence type="ECO:0000313" key="1">
    <source>
        <dbReference type="EMBL" id="KHJ75186.1"/>
    </source>
</evidence>
<proteinExistence type="predicted"/>
<organism evidence="1 2">
    <name type="scientific">Oesophagostomum dentatum</name>
    <name type="common">Nodular worm</name>
    <dbReference type="NCBI Taxonomy" id="61180"/>
    <lineage>
        <taxon>Eukaryota</taxon>
        <taxon>Metazoa</taxon>
        <taxon>Ecdysozoa</taxon>
        <taxon>Nematoda</taxon>
        <taxon>Chromadorea</taxon>
        <taxon>Rhabditida</taxon>
        <taxon>Rhabditina</taxon>
        <taxon>Rhabditomorpha</taxon>
        <taxon>Strongyloidea</taxon>
        <taxon>Strongylidae</taxon>
        <taxon>Oesophagostomum</taxon>
    </lineage>
</organism>
<dbReference type="OrthoDB" id="5842862at2759"/>
<accession>A0A0B1RU82</accession>
<sequence>MEANDPDSAEQPVWMKELEPDTFDYAFGMKFPVQGVSAQHSDFAEELLDRIESRRIEVRKSKKKKKLMPWKKIIPLDYCPLFMDFERVGPLANSSYIAHLQKFIGDR</sequence>
<dbReference type="Proteomes" id="UP000053660">
    <property type="component" value="Unassembled WGS sequence"/>
</dbReference>
<keyword evidence="2" id="KW-1185">Reference proteome</keyword>
<name>A0A0B1RU82_OESDE</name>
<reference evidence="1 2" key="1">
    <citation type="submission" date="2014-03" db="EMBL/GenBank/DDBJ databases">
        <title>Draft genome of the hookworm Oesophagostomum dentatum.</title>
        <authorList>
            <person name="Mitreva M."/>
        </authorList>
    </citation>
    <scope>NUCLEOTIDE SEQUENCE [LARGE SCALE GENOMIC DNA]</scope>
    <source>
        <strain evidence="1 2">OD-Hann</strain>
    </source>
</reference>
<dbReference type="AlphaFoldDB" id="A0A0B1RU82"/>
<dbReference type="EMBL" id="KN612993">
    <property type="protein sequence ID" value="KHJ75186.1"/>
    <property type="molecule type" value="Genomic_DNA"/>
</dbReference>